<sequence>MDPNQPQPPPVDYAMVQAMAAAMAQAMQQYIPAPAVAQTTNFDPTKRGVTKPGTFDGSINKYEEWVIKMRAYCKAKLDYHLANTNWPTIDEVVADLNSQFQPMNNGDWAWIKMQKARQGQS</sequence>
<evidence type="ECO:0000313" key="1">
    <source>
        <dbReference type="EMBL" id="KIN99820.1"/>
    </source>
</evidence>
<organism evidence="1 2">
    <name type="scientific">Pisolithus tinctorius Marx 270</name>
    <dbReference type="NCBI Taxonomy" id="870435"/>
    <lineage>
        <taxon>Eukaryota</taxon>
        <taxon>Fungi</taxon>
        <taxon>Dikarya</taxon>
        <taxon>Basidiomycota</taxon>
        <taxon>Agaricomycotina</taxon>
        <taxon>Agaricomycetes</taxon>
        <taxon>Agaricomycetidae</taxon>
        <taxon>Boletales</taxon>
        <taxon>Sclerodermatineae</taxon>
        <taxon>Pisolithaceae</taxon>
        <taxon>Pisolithus</taxon>
    </lineage>
</organism>
<evidence type="ECO:0000313" key="2">
    <source>
        <dbReference type="Proteomes" id="UP000054217"/>
    </source>
</evidence>
<proteinExistence type="predicted"/>
<dbReference type="Proteomes" id="UP000054217">
    <property type="component" value="Unassembled WGS sequence"/>
</dbReference>
<reference evidence="1 2" key="1">
    <citation type="submission" date="2014-04" db="EMBL/GenBank/DDBJ databases">
        <authorList>
            <consortium name="DOE Joint Genome Institute"/>
            <person name="Kuo A."/>
            <person name="Kohler A."/>
            <person name="Costa M.D."/>
            <person name="Nagy L.G."/>
            <person name="Floudas D."/>
            <person name="Copeland A."/>
            <person name="Barry K.W."/>
            <person name="Cichocki N."/>
            <person name="Veneault-Fourrey C."/>
            <person name="LaButti K."/>
            <person name="Lindquist E.A."/>
            <person name="Lipzen A."/>
            <person name="Lundell T."/>
            <person name="Morin E."/>
            <person name="Murat C."/>
            <person name="Sun H."/>
            <person name="Tunlid A."/>
            <person name="Henrissat B."/>
            <person name="Grigoriev I.V."/>
            <person name="Hibbett D.S."/>
            <person name="Martin F."/>
            <person name="Nordberg H.P."/>
            <person name="Cantor M.N."/>
            <person name="Hua S.X."/>
        </authorList>
    </citation>
    <scope>NUCLEOTIDE SEQUENCE [LARGE SCALE GENOMIC DNA]</scope>
    <source>
        <strain evidence="1 2">Marx 270</strain>
    </source>
</reference>
<dbReference type="OrthoDB" id="2690892at2759"/>
<gene>
    <name evidence="1" type="ORF">M404DRAFT_154293</name>
</gene>
<dbReference type="AlphaFoldDB" id="A0A0C3NWV9"/>
<dbReference type="EMBL" id="KN832001">
    <property type="protein sequence ID" value="KIN99820.1"/>
    <property type="molecule type" value="Genomic_DNA"/>
</dbReference>
<dbReference type="HOGENOM" id="CLU_2039001_0_0_1"/>
<keyword evidence="2" id="KW-1185">Reference proteome</keyword>
<accession>A0A0C3NWV9</accession>
<name>A0A0C3NWV9_PISTI</name>
<dbReference type="InParanoid" id="A0A0C3NWV9"/>
<protein>
    <submittedName>
        <fullName evidence="1">Uncharacterized protein</fullName>
    </submittedName>
</protein>
<reference evidence="2" key="2">
    <citation type="submission" date="2015-01" db="EMBL/GenBank/DDBJ databases">
        <title>Evolutionary Origins and Diversification of the Mycorrhizal Mutualists.</title>
        <authorList>
            <consortium name="DOE Joint Genome Institute"/>
            <consortium name="Mycorrhizal Genomics Consortium"/>
            <person name="Kohler A."/>
            <person name="Kuo A."/>
            <person name="Nagy L.G."/>
            <person name="Floudas D."/>
            <person name="Copeland A."/>
            <person name="Barry K.W."/>
            <person name="Cichocki N."/>
            <person name="Veneault-Fourrey C."/>
            <person name="LaButti K."/>
            <person name="Lindquist E.A."/>
            <person name="Lipzen A."/>
            <person name="Lundell T."/>
            <person name="Morin E."/>
            <person name="Murat C."/>
            <person name="Riley R."/>
            <person name="Ohm R."/>
            <person name="Sun H."/>
            <person name="Tunlid A."/>
            <person name="Henrissat B."/>
            <person name="Grigoriev I.V."/>
            <person name="Hibbett D.S."/>
            <person name="Martin F."/>
        </authorList>
    </citation>
    <scope>NUCLEOTIDE SEQUENCE [LARGE SCALE GENOMIC DNA]</scope>
    <source>
        <strain evidence="2">Marx 270</strain>
    </source>
</reference>